<organism evidence="1">
    <name type="scientific">Siphoviridae sp. ctkyp1</name>
    <dbReference type="NCBI Taxonomy" id="2825646"/>
    <lineage>
        <taxon>Viruses</taxon>
        <taxon>Duplodnaviria</taxon>
        <taxon>Heunggongvirae</taxon>
        <taxon>Uroviricota</taxon>
        <taxon>Caudoviricetes</taxon>
    </lineage>
</organism>
<protein>
    <submittedName>
        <fullName evidence="1">Uncharacterized protein</fullName>
    </submittedName>
</protein>
<evidence type="ECO:0000313" key="1">
    <source>
        <dbReference type="EMBL" id="DAE01639.1"/>
    </source>
</evidence>
<reference evidence="1" key="1">
    <citation type="journal article" date="2021" name="Proc. Natl. Acad. Sci. U.S.A.">
        <title>A Catalog of Tens of Thousands of Viruses from Human Metagenomes Reveals Hidden Associations with Chronic Diseases.</title>
        <authorList>
            <person name="Tisza M.J."/>
            <person name="Buck C.B."/>
        </authorList>
    </citation>
    <scope>NUCLEOTIDE SEQUENCE</scope>
    <source>
        <strain evidence="1">Ctkyp1</strain>
    </source>
</reference>
<dbReference type="EMBL" id="BK015328">
    <property type="protein sequence ID" value="DAE01639.1"/>
    <property type="molecule type" value="Genomic_DNA"/>
</dbReference>
<accession>A0A8S5P3H9</accession>
<sequence length="31" mass="3717">MFPIIYPPFIIYSITRVIKSQEKCNNMLDKI</sequence>
<name>A0A8S5P3H9_9CAUD</name>
<proteinExistence type="predicted"/>